<comment type="caution">
    <text evidence="1">The sequence shown here is derived from an EMBL/GenBank/DDBJ whole genome shotgun (WGS) entry which is preliminary data.</text>
</comment>
<dbReference type="Proteomes" id="UP001239215">
    <property type="component" value="Unassembled WGS sequence"/>
</dbReference>
<dbReference type="AlphaFoldDB" id="A0AAJ1X3Q3"/>
<proteinExistence type="predicted"/>
<reference evidence="1" key="1">
    <citation type="submission" date="2023-07" db="EMBL/GenBank/DDBJ databases">
        <title>Functional and genomic diversity of the sorghum phyllosphere microbiome.</title>
        <authorList>
            <person name="Shade A."/>
        </authorList>
    </citation>
    <scope>NUCLEOTIDE SEQUENCE</scope>
    <source>
        <strain evidence="1">SORGH_AS_1067</strain>
    </source>
</reference>
<accession>A0AAJ1X3Q3</accession>
<protein>
    <submittedName>
        <fullName evidence="1">Uncharacterized protein</fullName>
    </submittedName>
</protein>
<evidence type="ECO:0000313" key="2">
    <source>
        <dbReference type="Proteomes" id="UP001239215"/>
    </source>
</evidence>
<dbReference type="RefSeq" id="WP_307202661.1">
    <property type="nucleotide sequence ID" value="NZ_JAUTAN010000001.1"/>
</dbReference>
<name>A0AAJ1X3Q3_9ACTN</name>
<evidence type="ECO:0000313" key="1">
    <source>
        <dbReference type="EMBL" id="MDQ1105954.1"/>
    </source>
</evidence>
<organism evidence="1 2">
    <name type="scientific">Nocardioides zeae</name>
    <dbReference type="NCBI Taxonomy" id="1457234"/>
    <lineage>
        <taxon>Bacteria</taxon>
        <taxon>Bacillati</taxon>
        <taxon>Actinomycetota</taxon>
        <taxon>Actinomycetes</taxon>
        <taxon>Propionibacteriales</taxon>
        <taxon>Nocardioidaceae</taxon>
        <taxon>Nocardioides</taxon>
    </lineage>
</organism>
<gene>
    <name evidence="1" type="ORF">QE405_003238</name>
</gene>
<dbReference type="EMBL" id="JAUTAN010000001">
    <property type="protein sequence ID" value="MDQ1105954.1"/>
    <property type="molecule type" value="Genomic_DNA"/>
</dbReference>
<sequence length="172" mass="18586">MLKFADVDLLLRAARAAYSSTLLALERSDPRLATDALATTERRADLAARARHALRDRPWVPLPQVAAEVRVVDDVEEVCRILQRLATLIGSTGIPDLPPRLRSDVRRLRDAGERRFGHVRDGCVYAASGAGCTATFLDVADHHATAGPELDRLVGELAAAMLLTTRDAAVAA</sequence>